<dbReference type="SUPFAM" id="SSF46689">
    <property type="entry name" value="Homeodomain-like"/>
    <property type="match status" value="1"/>
</dbReference>
<dbReference type="PANTHER" id="PTHR46791">
    <property type="entry name" value="EXPRESSED PROTEIN"/>
    <property type="match status" value="1"/>
</dbReference>
<dbReference type="OrthoDB" id="5969991at2759"/>
<dbReference type="AlphaFoldDB" id="A0A6S7FZS4"/>
<dbReference type="Gene3D" id="1.10.10.10">
    <property type="entry name" value="Winged helix-like DNA-binding domain superfamily/Winged helix DNA-binding domain"/>
    <property type="match status" value="1"/>
</dbReference>
<comment type="caution">
    <text evidence="1">The sequence shown here is derived from an EMBL/GenBank/DDBJ whole genome shotgun (WGS) entry which is preliminary data.</text>
</comment>
<dbReference type="EMBL" id="CACRXK020000595">
    <property type="protein sequence ID" value="CAB3983273.1"/>
    <property type="molecule type" value="Genomic_DNA"/>
</dbReference>
<dbReference type="InterPro" id="IPR009057">
    <property type="entry name" value="Homeodomain-like_sf"/>
</dbReference>
<sequence>MFFTRHVDENGMLNVNISVENCGLSGRPRFRLSHEQLQALHGDCGMRWSDIARTLGVSERTVRRRRHQFGMPVEGREFSNISDQQLDNFIARILQATPAVGLRMIMGSLRHHGHTVQRHRVLHSIQRVDPVTSTLRNSRRIIRRSYNVACPNALWYV</sequence>
<dbReference type="Pfam" id="PF13384">
    <property type="entry name" value="HTH_23"/>
    <property type="match status" value="1"/>
</dbReference>
<reference evidence="1" key="1">
    <citation type="submission" date="2020-04" db="EMBL/GenBank/DDBJ databases">
        <authorList>
            <person name="Alioto T."/>
            <person name="Alioto T."/>
            <person name="Gomez Garrido J."/>
        </authorList>
    </citation>
    <scope>NUCLEOTIDE SEQUENCE</scope>
    <source>
        <strain evidence="1">A484AB</strain>
    </source>
</reference>
<organism evidence="1 2">
    <name type="scientific">Paramuricea clavata</name>
    <name type="common">Red gorgonian</name>
    <name type="synonym">Violescent sea-whip</name>
    <dbReference type="NCBI Taxonomy" id="317549"/>
    <lineage>
        <taxon>Eukaryota</taxon>
        <taxon>Metazoa</taxon>
        <taxon>Cnidaria</taxon>
        <taxon>Anthozoa</taxon>
        <taxon>Octocorallia</taxon>
        <taxon>Malacalcyonacea</taxon>
        <taxon>Plexauridae</taxon>
        <taxon>Paramuricea</taxon>
    </lineage>
</organism>
<evidence type="ECO:0000313" key="2">
    <source>
        <dbReference type="Proteomes" id="UP001152795"/>
    </source>
</evidence>
<dbReference type="InterPro" id="IPR036388">
    <property type="entry name" value="WH-like_DNA-bd_sf"/>
</dbReference>
<dbReference type="Proteomes" id="UP001152795">
    <property type="component" value="Unassembled WGS sequence"/>
</dbReference>
<evidence type="ECO:0000313" key="1">
    <source>
        <dbReference type="EMBL" id="CAB3983273.1"/>
    </source>
</evidence>
<accession>A0A6S7FZS4</accession>
<dbReference type="PANTHER" id="PTHR46791:SF5">
    <property type="entry name" value="CLR5 DOMAIN-CONTAINING PROTEIN-RELATED"/>
    <property type="match status" value="1"/>
</dbReference>
<gene>
    <name evidence="1" type="ORF">PACLA_8A002529</name>
</gene>
<name>A0A6S7FZS4_PARCT</name>
<keyword evidence="2" id="KW-1185">Reference proteome</keyword>
<protein>
    <submittedName>
        <fullName evidence="1">PREDICTED: uncharacterized protein LOC107352934</fullName>
    </submittedName>
</protein>
<proteinExistence type="predicted"/>